<dbReference type="CDD" id="cd16936">
    <property type="entry name" value="HATPase_RsbW-like"/>
    <property type="match status" value="1"/>
</dbReference>
<keyword evidence="1" id="KW-0808">Transferase</keyword>
<organism evidence="3 4">
    <name type="scientific">Methanobacterium subterraneum</name>
    <dbReference type="NCBI Taxonomy" id="59277"/>
    <lineage>
        <taxon>Archaea</taxon>
        <taxon>Methanobacteriati</taxon>
        <taxon>Methanobacteriota</taxon>
        <taxon>Methanomada group</taxon>
        <taxon>Methanobacteria</taxon>
        <taxon>Methanobacteriales</taxon>
        <taxon>Methanobacteriaceae</taxon>
        <taxon>Methanobacterium</taxon>
    </lineage>
</organism>
<evidence type="ECO:0000313" key="3">
    <source>
        <dbReference type="EMBL" id="HII84560.1"/>
    </source>
</evidence>
<dbReference type="EMBL" id="DUHE01000194">
    <property type="protein sequence ID" value="HII84560.1"/>
    <property type="molecule type" value="Genomic_DNA"/>
</dbReference>
<dbReference type="InterPro" id="IPR016181">
    <property type="entry name" value="Acyl_CoA_acyltransferase"/>
</dbReference>
<reference evidence="4" key="1">
    <citation type="journal article" date="2020" name="bioRxiv">
        <title>A rank-normalized archaeal taxonomy based on genome phylogeny resolves widespread incomplete and uneven classifications.</title>
        <authorList>
            <person name="Rinke C."/>
            <person name="Chuvochina M."/>
            <person name="Mussig A.J."/>
            <person name="Chaumeil P.-A."/>
            <person name="Waite D.W."/>
            <person name="Whitman W.B."/>
            <person name="Parks D.H."/>
            <person name="Hugenholtz P."/>
        </authorList>
    </citation>
    <scope>NUCLEOTIDE SEQUENCE [LARGE SCALE GENOMIC DNA]</scope>
</reference>
<dbReference type="SUPFAM" id="SSF55729">
    <property type="entry name" value="Acyl-CoA N-acyltransferases (Nat)"/>
    <property type="match status" value="1"/>
</dbReference>
<dbReference type="InterPro" id="IPR000182">
    <property type="entry name" value="GNAT_dom"/>
</dbReference>
<name>A0A7J4TJQ0_9EURY</name>
<dbReference type="CDD" id="cd04301">
    <property type="entry name" value="NAT_SF"/>
    <property type="match status" value="1"/>
</dbReference>
<evidence type="ECO:0000256" key="1">
    <source>
        <dbReference type="ARBA" id="ARBA00022527"/>
    </source>
</evidence>
<comment type="caution">
    <text evidence="3">The sequence shown here is derived from an EMBL/GenBank/DDBJ whole genome shotgun (WGS) entry which is preliminary data.</text>
</comment>
<dbReference type="Pfam" id="PF13581">
    <property type="entry name" value="HATPase_c_2"/>
    <property type="match status" value="1"/>
</dbReference>
<accession>A0A7J4TJQ0</accession>
<keyword evidence="1" id="KW-0723">Serine/threonine-protein kinase</keyword>
<dbReference type="AlphaFoldDB" id="A0A7J4TJQ0"/>
<protein>
    <submittedName>
        <fullName evidence="3">Anti-sigma regulatory factor</fullName>
    </submittedName>
</protein>
<dbReference type="SUPFAM" id="SSF55874">
    <property type="entry name" value="ATPase domain of HSP90 chaperone/DNA topoisomerase II/histidine kinase"/>
    <property type="match status" value="1"/>
</dbReference>
<dbReference type="Proteomes" id="UP000586031">
    <property type="component" value="Unassembled WGS sequence"/>
</dbReference>
<dbReference type="InterPro" id="IPR003594">
    <property type="entry name" value="HATPase_dom"/>
</dbReference>
<dbReference type="InterPro" id="IPR036890">
    <property type="entry name" value="HATPase_C_sf"/>
</dbReference>
<dbReference type="Gene3D" id="3.30.565.10">
    <property type="entry name" value="Histidine kinase-like ATPase, C-terminal domain"/>
    <property type="match status" value="1"/>
</dbReference>
<dbReference type="GO" id="GO:0016747">
    <property type="term" value="F:acyltransferase activity, transferring groups other than amino-acyl groups"/>
    <property type="evidence" value="ECO:0007669"/>
    <property type="project" value="InterPro"/>
</dbReference>
<dbReference type="InterPro" id="IPR050267">
    <property type="entry name" value="Anti-sigma-factor_SerPK"/>
</dbReference>
<dbReference type="Gene3D" id="3.40.630.30">
    <property type="match status" value="1"/>
</dbReference>
<keyword evidence="1" id="KW-0418">Kinase</keyword>
<evidence type="ECO:0000259" key="2">
    <source>
        <dbReference type="PROSITE" id="PS51186"/>
    </source>
</evidence>
<gene>
    <name evidence="3" type="ORF">HA271_06935</name>
</gene>
<proteinExistence type="predicted"/>
<sequence length="508" mass="57702">MNPDAVGKEKVGKETLASLKFKAELKLLPIVLKAVRDVTCRYGLDEDSVRDLELATEEACHNVIEHAYEPGEEGYYKVKIHREPTCFRITVRDQGIPFNLNRLNEEEPSDIGVRLMRACTDEIRSKYLGKRGKVVELVKNFPFESVNNMEKSPTKIQSSSLDLAPPSEKVTLRLMRSDETVSLARLIYRVYGYSYPHEDIYYPEKFASLIESGLVTSCVAVNELDEIVGHLGVFLETPADHVGESALAAVDPRYRGRGLFPKMKKMMMEEVASKGMLGLYSRAVTVHVASQKSNVKMGAKETGFVLAHSPPTAIFKKMKTETANIRRTVALFYVPVVPDRKQTVFLPYSHEKTINKIYKHAKIPRLFKKANPGDVKLAPHSHIYSHVLPEMASAFLRVNEYGVDFIDELRLQVQDLSLRKIELIVLDLPLKDPSTAILCPEIEKLNFFFCGIMPEYLDGDSIRLQYLNNVAFDPESVDVYSEFALEIFNYVVGEWSKHYQNGNNKEYF</sequence>
<dbReference type="PANTHER" id="PTHR35526">
    <property type="entry name" value="ANTI-SIGMA-F FACTOR RSBW-RELATED"/>
    <property type="match status" value="1"/>
</dbReference>
<dbReference type="PROSITE" id="PS51186">
    <property type="entry name" value="GNAT"/>
    <property type="match status" value="1"/>
</dbReference>
<feature type="domain" description="N-acetyltransferase" evidence="2">
    <location>
        <begin position="170"/>
        <end position="321"/>
    </location>
</feature>
<evidence type="ECO:0000313" key="4">
    <source>
        <dbReference type="Proteomes" id="UP000586031"/>
    </source>
</evidence>
<dbReference type="GO" id="GO:0004674">
    <property type="term" value="F:protein serine/threonine kinase activity"/>
    <property type="evidence" value="ECO:0007669"/>
    <property type="project" value="UniProtKB-KW"/>
</dbReference>
<dbReference type="Pfam" id="PF00583">
    <property type="entry name" value="Acetyltransf_1"/>
    <property type="match status" value="1"/>
</dbReference>